<dbReference type="SUPFAM" id="SSF53850">
    <property type="entry name" value="Periplasmic binding protein-like II"/>
    <property type="match status" value="1"/>
</dbReference>
<dbReference type="GeneID" id="23797896"/>
<dbReference type="InterPro" id="IPR019546">
    <property type="entry name" value="TAT_signal_bac_arc"/>
</dbReference>
<reference evidence="5 6" key="2">
    <citation type="journal article" date="2013" name="PLoS ONE">
        <title>INDIGO - INtegrated Data Warehouse of MIcrobial GenOmes with Examples from the Red Sea Extremophiles.</title>
        <authorList>
            <person name="Alam I."/>
            <person name="Antunes A."/>
            <person name="Kamau A.A."/>
            <person name="Ba Alawi W."/>
            <person name="Kalkatawi M."/>
            <person name="Stingl U."/>
            <person name="Bajic V.B."/>
        </authorList>
    </citation>
    <scope>NUCLEOTIDE SEQUENCE [LARGE SCALE GENOMIC DNA]</scope>
    <source>
        <strain evidence="5 6">SARL4B</strain>
    </source>
</reference>
<organism evidence="5 6">
    <name type="scientific">Halorhabdus tiamatea SARL4B</name>
    <dbReference type="NCBI Taxonomy" id="1033806"/>
    <lineage>
        <taxon>Archaea</taxon>
        <taxon>Methanobacteriati</taxon>
        <taxon>Methanobacteriota</taxon>
        <taxon>Stenosarchaea group</taxon>
        <taxon>Halobacteria</taxon>
        <taxon>Halobacteriales</taxon>
        <taxon>Haloarculaceae</taxon>
        <taxon>Halorhabdus</taxon>
    </lineage>
</organism>
<evidence type="ECO:0000313" key="5">
    <source>
        <dbReference type="EMBL" id="ERJ05499.1"/>
    </source>
</evidence>
<dbReference type="STRING" id="1033806.HTIA_0770"/>
<dbReference type="RefSeq" id="WP_008526375.1">
    <property type="nucleotide sequence ID" value="NC_021921.1"/>
</dbReference>
<evidence type="ECO:0000256" key="2">
    <source>
        <dbReference type="ARBA" id="ARBA00022729"/>
    </source>
</evidence>
<name>F7PM96_9EURY</name>
<dbReference type="EMBL" id="AFNT02000031">
    <property type="protein sequence ID" value="ERJ05499.1"/>
    <property type="molecule type" value="Genomic_DNA"/>
</dbReference>
<evidence type="ECO:0000313" key="6">
    <source>
        <dbReference type="Proteomes" id="UP000003861"/>
    </source>
</evidence>
<dbReference type="OrthoDB" id="53390at2157"/>
<dbReference type="NCBIfam" id="TIGR01409">
    <property type="entry name" value="TAT_signal_seq"/>
    <property type="match status" value="1"/>
</dbReference>
<dbReference type="EMBL" id="HF571520">
    <property type="protein sequence ID" value="CCQ32910.1"/>
    <property type="molecule type" value="Genomic_DNA"/>
</dbReference>
<dbReference type="Proteomes" id="UP000015381">
    <property type="component" value="Chromosome I"/>
</dbReference>
<dbReference type="KEGG" id="hti:HTIA_0770"/>
<accession>F7PM96</accession>
<evidence type="ECO:0000313" key="4">
    <source>
        <dbReference type="EMBL" id="CCQ32910.1"/>
    </source>
</evidence>
<dbReference type="NCBIfam" id="TIGR02136">
    <property type="entry name" value="ptsS_2"/>
    <property type="match status" value="1"/>
</dbReference>
<dbReference type="InterPro" id="IPR011862">
    <property type="entry name" value="Phos-bd"/>
</dbReference>
<dbReference type="PANTHER" id="PTHR30570:SF1">
    <property type="entry name" value="PHOSPHATE-BINDING PROTEIN PSTS"/>
    <property type="match status" value="1"/>
</dbReference>
<keyword evidence="2" id="KW-0732">Signal</keyword>
<dbReference type="HOGENOM" id="CLU_026228_1_0_2"/>
<protein>
    <submittedName>
        <fullName evidence="5">Phosphate ABC transporter periplasmic phosphate-binding domain containing protein</fullName>
    </submittedName>
    <submittedName>
        <fullName evidence="4">Phosphate ABC transporter, periplasmic phosphate-binding protein PstS (TC 3.A.1.7.1)</fullName>
    </submittedName>
</protein>
<dbReference type="InterPro" id="IPR024370">
    <property type="entry name" value="PBP_domain"/>
</dbReference>
<proteinExistence type="predicted"/>
<feature type="domain" description="PBP" evidence="3">
    <location>
        <begin position="39"/>
        <end position="288"/>
    </location>
</feature>
<dbReference type="InterPro" id="IPR006311">
    <property type="entry name" value="TAT_signal"/>
</dbReference>
<evidence type="ECO:0000313" key="7">
    <source>
        <dbReference type="Proteomes" id="UP000015381"/>
    </source>
</evidence>
<evidence type="ECO:0000259" key="3">
    <source>
        <dbReference type="Pfam" id="PF12849"/>
    </source>
</evidence>
<dbReference type="Pfam" id="PF12849">
    <property type="entry name" value="PBP_like_2"/>
    <property type="match status" value="1"/>
</dbReference>
<dbReference type="Proteomes" id="UP000003861">
    <property type="component" value="Unassembled WGS sequence"/>
</dbReference>
<dbReference type="GO" id="GO:0042301">
    <property type="term" value="F:phosphate ion binding"/>
    <property type="evidence" value="ECO:0007669"/>
    <property type="project" value="InterPro"/>
</dbReference>
<keyword evidence="7" id="KW-1185">Reference proteome</keyword>
<dbReference type="PROSITE" id="PS51318">
    <property type="entry name" value="TAT"/>
    <property type="match status" value="1"/>
</dbReference>
<reference evidence="4 7" key="3">
    <citation type="journal article" date="2014" name="Environ. Microbiol.">
        <title>Halorhabdus tiamatea: proteogenomics and glycosidase activity measurements identify the first cultivated euryarchaeon from a deep-sea anoxic brine lake as potential polysaccharide degrader.</title>
        <authorList>
            <person name="Werner J."/>
            <person name="Ferrer M."/>
            <person name="Michel G."/>
            <person name="Mann A.J."/>
            <person name="Huang S."/>
            <person name="Juarez S."/>
            <person name="Ciordia S."/>
            <person name="Albar J.P."/>
            <person name="Alcaide M."/>
            <person name="La Cono V."/>
            <person name="Yakimov M.M."/>
            <person name="Antunes A."/>
            <person name="Taborda M."/>
            <person name="Da Costa M.S."/>
            <person name="Amann R.I."/>
            <person name="Gloeckner F.O."/>
            <person name="Golyshina O.V."/>
            <person name="Golyshin P.N."/>
            <person name="Teeling H."/>
        </authorList>
    </citation>
    <scope>NUCLEOTIDE SEQUENCE [LARGE SCALE GENOMIC DNA]</scope>
    <source>
        <strain evidence="7">SARL4B</strain>
        <strain evidence="4">Type strain: SARL4B</strain>
    </source>
</reference>
<dbReference type="CDD" id="cd13654">
    <property type="entry name" value="PBP2_phosphate_like_2"/>
    <property type="match status" value="1"/>
</dbReference>
<dbReference type="eggNOG" id="arCOG00213">
    <property type="taxonomic scope" value="Archaea"/>
</dbReference>
<dbReference type="PROSITE" id="PS51257">
    <property type="entry name" value="PROKAR_LIPOPROTEIN"/>
    <property type="match status" value="1"/>
</dbReference>
<dbReference type="AlphaFoldDB" id="F7PM96"/>
<dbReference type="PATRIC" id="fig|1033806.12.peg.763"/>
<evidence type="ECO:0000256" key="1">
    <source>
        <dbReference type="ARBA" id="ARBA00022448"/>
    </source>
</evidence>
<sequence length="336" mass="36482">MARKTVRDVSRRDFLLGAGAVGTAAVSGCVENVRSNPGGGDDGQVIVKGSSTVYLISDRIAQQFMGVDDENATADSTVATENNVNVTVDSTGTGGGFKNHFCPGASDINGASRPITDEELASCRDNDVEPVEFQVGRDALTVIVNNDADWVDCLTYEELSLIWRDEGGAKQWSDIRDEWPDEPIKLFGPASTSGTYDWFHGNVIGEEYDHTTDHEPNEKDNIIIRGVAGDQYAMGYLGFAYYTENSDRVKAVPVDGGSGGGCVPPTIENATDGSYPMTRPLFIYVNRQSLTRDPVFDFTSFYLEQAGTDLVSEVGYVPIDEETRDDNLAKLLLETP</sequence>
<keyword evidence="1" id="KW-0813">Transport</keyword>
<reference evidence="5 6" key="1">
    <citation type="journal article" date="2011" name="J. Bacteriol.">
        <title>Genome sequence of Halorhabdus tiamatea, the first archaeon isolated from a deep-sea anoxic brine lake.</title>
        <authorList>
            <person name="Antunes A."/>
            <person name="Alam I."/>
            <person name="Bajic V.B."/>
            <person name="Stingl U."/>
        </authorList>
    </citation>
    <scope>NUCLEOTIDE SEQUENCE [LARGE SCALE GENOMIC DNA]</scope>
    <source>
        <strain evidence="5 6">SARL4B</strain>
    </source>
</reference>
<dbReference type="PANTHER" id="PTHR30570">
    <property type="entry name" value="PERIPLASMIC PHOSPHATE BINDING COMPONENT OF PHOSPHATE ABC TRANSPORTER"/>
    <property type="match status" value="1"/>
</dbReference>
<dbReference type="InterPro" id="IPR050811">
    <property type="entry name" value="Phosphate_ABC_transporter"/>
</dbReference>
<dbReference type="Gene3D" id="3.40.190.10">
    <property type="entry name" value="Periplasmic binding protein-like II"/>
    <property type="match status" value="2"/>
</dbReference>
<gene>
    <name evidence="5" type="primary">phoX</name>
    <name evidence="4" type="synonym">pstS</name>
    <name evidence="5" type="ORF">HLRTI_002477</name>
    <name evidence="4" type="ORF">HTIA_0770</name>
</gene>